<dbReference type="PROSITE" id="PS51186">
    <property type="entry name" value="GNAT"/>
    <property type="match status" value="1"/>
</dbReference>
<dbReference type="RefSeq" id="WP_311818275.1">
    <property type="nucleotide sequence ID" value="NZ_JARQBN010000001.1"/>
</dbReference>
<dbReference type="Pfam" id="PF13302">
    <property type="entry name" value="Acetyltransf_3"/>
    <property type="match status" value="1"/>
</dbReference>
<sequence length="177" mass="20249">MNKLTLVLPTKEHEKQLLDYVQEHREIGEEHLHGASLLEESPNYDDWLERIVAASDPTIINPDWVTGTTFLAVRTEDQKIVGIINIRHFLNDFLRNYGGHIGYGVRPSERQKGYAGEMLRRGLLFCNSIGLEKVMITCTKNNIASRKTILSAGGVLEREFLHTDGEWVQVYWIELGE</sequence>
<feature type="domain" description="N-acetyltransferase" evidence="1">
    <location>
        <begin position="22"/>
        <end position="177"/>
    </location>
</feature>
<keyword evidence="2" id="KW-0808">Transferase</keyword>
<dbReference type="Proteomes" id="UP001265301">
    <property type="component" value="Unassembled WGS sequence"/>
</dbReference>
<gene>
    <name evidence="2" type="ORF">P7H59_01090</name>
</gene>
<organism evidence="2 3">
    <name type="scientific">Enterococcus viikkiensis</name>
    <dbReference type="NCBI Taxonomy" id="930854"/>
    <lineage>
        <taxon>Bacteria</taxon>
        <taxon>Bacillati</taxon>
        <taxon>Bacillota</taxon>
        <taxon>Bacilli</taxon>
        <taxon>Lactobacillales</taxon>
        <taxon>Enterococcaceae</taxon>
        <taxon>Enterococcus</taxon>
    </lineage>
</organism>
<protein>
    <submittedName>
        <fullName evidence="2">GNAT family N-acetyltransferase</fullName>
        <ecNumber evidence="2">2.3.1.-</ecNumber>
    </submittedName>
</protein>
<evidence type="ECO:0000259" key="1">
    <source>
        <dbReference type="PROSITE" id="PS51186"/>
    </source>
</evidence>
<dbReference type="EC" id="2.3.1.-" evidence="2"/>
<dbReference type="Gene3D" id="3.40.630.30">
    <property type="match status" value="1"/>
</dbReference>
<dbReference type="InterPro" id="IPR000182">
    <property type="entry name" value="GNAT_dom"/>
</dbReference>
<accession>A0ABU3FM43</accession>
<dbReference type="SUPFAM" id="SSF55729">
    <property type="entry name" value="Acyl-CoA N-acyltransferases (Nat)"/>
    <property type="match status" value="1"/>
</dbReference>
<evidence type="ECO:0000313" key="3">
    <source>
        <dbReference type="Proteomes" id="UP001265301"/>
    </source>
</evidence>
<keyword evidence="2" id="KW-0012">Acyltransferase</keyword>
<dbReference type="GO" id="GO:0016746">
    <property type="term" value="F:acyltransferase activity"/>
    <property type="evidence" value="ECO:0007669"/>
    <property type="project" value="UniProtKB-KW"/>
</dbReference>
<reference evidence="2 3" key="1">
    <citation type="submission" date="2023-03" db="EMBL/GenBank/DDBJ databases">
        <authorList>
            <person name="Shen W."/>
            <person name="Cai J."/>
        </authorList>
    </citation>
    <scope>NUCLEOTIDE SEQUENCE [LARGE SCALE GENOMIC DNA]</scope>
    <source>
        <strain evidence="2 3">B101</strain>
    </source>
</reference>
<evidence type="ECO:0000313" key="2">
    <source>
        <dbReference type="EMBL" id="MDT2827040.1"/>
    </source>
</evidence>
<dbReference type="PANTHER" id="PTHR39173:SF1">
    <property type="entry name" value="ACETYLTRANSFERASE"/>
    <property type="match status" value="1"/>
</dbReference>
<dbReference type="InterPro" id="IPR016181">
    <property type="entry name" value="Acyl_CoA_acyltransferase"/>
</dbReference>
<dbReference type="EMBL" id="JARQBN010000001">
    <property type="protein sequence ID" value="MDT2827040.1"/>
    <property type="molecule type" value="Genomic_DNA"/>
</dbReference>
<proteinExistence type="predicted"/>
<name>A0ABU3FM43_9ENTE</name>
<dbReference type="PANTHER" id="PTHR39173">
    <property type="entry name" value="ACETYLTRANSFERASE"/>
    <property type="match status" value="1"/>
</dbReference>
<comment type="caution">
    <text evidence="2">The sequence shown here is derived from an EMBL/GenBank/DDBJ whole genome shotgun (WGS) entry which is preliminary data.</text>
</comment>
<keyword evidence="3" id="KW-1185">Reference proteome</keyword>